<keyword evidence="4" id="KW-0804">Transcription</keyword>
<dbReference type="Gene3D" id="1.10.10.60">
    <property type="entry name" value="Homeodomain-like"/>
    <property type="match status" value="1"/>
</dbReference>
<dbReference type="SUPFAM" id="SSF55785">
    <property type="entry name" value="PYP-like sensor domain (PAS domain)"/>
    <property type="match status" value="1"/>
</dbReference>
<dbReference type="InterPro" id="IPR025662">
    <property type="entry name" value="Sigma_54_int_dom_ATP-bd_1"/>
</dbReference>
<protein>
    <submittedName>
        <fullName evidence="7">Arginine utilization regulatory protein RocR</fullName>
    </submittedName>
</protein>
<accession>A0A212LYP0</accession>
<dbReference type="EMBL" id="FMJE01000005">
    <property type="protein sequence ID" value="SCM82648.1"/>
    <property type="molecule type" value="Genomic_DNA"/>
</dbReference>
<dbReference type="CDD" id="cd00130">
    <property type="entry name" value="PAS"/>
    <property type="match status" value="1"/>
</dbReference>
<dbReference type="PANTHER" id="PTHR32071">
    <property type="entry name" value="TRANSCRIPTIONAL REGULATORY PROTEIN"/>
    <property type="match status" value="1"/>
</dbReference>
<dbReference type="InterPro" id="IPR002078">
    <property type="entry name" value="Sigma_54_int"/>
</dbReference>
<dbReference type="NCBIfam" id="TIGR00229">
    <property type="entry name" value="sensory_box"/>
    <property type="match status" value="1"/>
</dbReference>
<dbReference type="SMART" id="SM00091">
    <property type="entry name" value="PAS"/>
    <property type="match status" value="1"/>
</dbReference>
<evidence type="ECO:0000256" key="2">
    <source>
        <dbReference type="ARBA" id="ARBA00022840"/>
    </source>
</evidence>
<dbReference type="InterPro" id="IPR003593">
    <property type="entry name" value="AAA+_ATPase"/>
</dbReference>
<dbReference type="Gene3D" id="3.40.50.300">
    <property type="entry name" value="P-loop containing nucleotide triphosphate hydrolases"/>
    <property type="match status" value="1"/>
</dbReference>
<dbReference type="InterPro" id="IPR058031">
    <property type="entry name" value="AAA_lid_NorR"/>
</dbReference>
<keyword evidence="2" id="KW-0067">ATP-binding</keyword>
<evidence type="ECO:0000259" key="5">
    <source>
        <dbReference type="PROSITE" id="PS50045"/>
    </source>
</evidence>
<dbReference type="GO" id="GO:0006355">
    <property type="term" value="P:regulation of DNA-templated transcription"/>
    <property type="evidence" value="ECO:0007669"/>
    <property type="project" value="InterPro"/>
</dbReference>
<dbReference type="Pfam" id="PF25601">
    <property type="entry name" value="AAA_lid_14"/>
    <property type="match status" value="1"/>
</dbReference>
<organism evidence="7">
    <name type="scientific">uncultured Sporomusa sp</name>
    <dbReference type="NCBI Taxonomy" id="307249"/>
    <lineage>
        <taxon>Bacteria</taxon>
        <taxon>Bacillati</taxon>
        <taxon>Bacillota</taxon>
        <taxon>Negativicutes</taxon>
        <taxon>Selenomonadales</taxon>
        <taxon>Sporomusaceae</taxon>
        <taxon>Sporomusa</taxon>
        <taxon>environmental samples</taxon>
    </lineage>
</organism>
<gene>
    <name evidence="7" type="primary">rocR</name>
    <name evidence="7" type="ORF">KL86SPO_50419</name>
</gene>
<dbReference type="SUPFAM" id="SSF52540">
    <property type="entry name" value="P-loop containing nucleoside triphosphate hydrolases"/>
    <property type="match status" value="1"/>
</dbReference>
<evidence type="ECO:0000256" key="3">
    <source>
        <dbReference type="ARBA" id="ARBA00023015"/>
    </source>
</evidence>
<dbReference type="PROSITE" id="PS50045">
    <property type="entry name" value="SIGMA54_INTERACT_4"/>
    <property type="match status" value="1"/>
</dbReference>
<evidence type="ECO:0000313" key="7">
    <source>
        <dbReference type="EMBL" id="SCM82648.1"/>
    </source>
</evidence>
<dbReference type="InterPro" id="IPR000014">
    <property type="entry name" value="PAS"/>
</dbReference>
<dbReference type="SUPFAM" id="SSF46689">
    <property type="entry name" value="Homeodomain-like"/>
    <property type="match status" value="1"/>
</dbReference>
<dbReference type="InterPro" id="IPR027417">
    <property type="entry name" value="P-loop_NTPase"/>
</dbReference>
<dbReference type="RefSeq" id="WP_288185275.1">
    <property type="nucleotide sequence ID" value="NZ_LT608335.1"/>
</dbReference>
<dbReference type="Gene3D" id="1.10.8.60">
    <property type="match status" value="1"/>
</dbReference>
<dbReference type="Pfam" id="PF00158">
    <property type="entry name" value="Sigma54_activat"/>
    <property type="match status" value="1"/>
</dbReference>
<dbReference type="InterPro" id="IPR025943">
    <property type="entry name" value="Sigma_54_int_dom_ATP-bd_2"/>
</dbReference>
<evidence type="ECO:0000259" key="6">
    <source>
        <dbReference type="PROSITE" id="PS50112"/>
    </source>
</evidence>
<evidence type="ECO:0000256" key="4">
    <source>
        <dbReference type="ARBA" id="ARBA00023163"/>
    </source>
</evidence>
<keyword evidence="3" id="KW-0805">Transcription regulation</keyword>
<feature type="domain" description="PAS" evidence="6">
    <location>
        <begin position="1"/>
        <end position="61"/>
    </location>
</feature>
<dbReference type="PROSITE" id="PS00675">
    <property type="entry name" value="SIGMA54_INTERACT_1"/>
    <property type="match status" value="1"/>
</dbReference>
<dbReference type="PANTHER" id="PTHR32071:SF74">
    <property type="entry name" value="TRANSCRIPTIONAL ACTIVATOR ROCR"/>
    <property type="match status" value="1"/>
</dbReference>
<dbReference type="PRINTS" id="PR01590">
    <property type="entry name" value="HTHFIS"/>
</dbReference>
<dbReference type="PROSITE" id="PS00676">
    <property type="entry name" value="SIGMA54_INTERACT_2"/>
    <property type="match status" value="1"/>
</dbReference>
<dbReference type="InterPro" id="IPR002197">
    <property type="entry name" value="HTH_Fis"/>
</dbReference>
<dbReference type="SMART" id="SM00382">
    <property type="entry name" value="AAA"/>
    <property type="match status" value="1"/>
</dbReference>
<dbReference type="GO" id="GO:0043565">
    <property type="term" value="F:sequence-specific DNA binding"/>
    <property type="evidence" value="ECO:0007669"/>
    <property type="project" value="InterPro"/>
</dbReference>
<dbReference type="Pfam" id="PF02954">
    <property type="entry name" value="HTH_8"/>
    <property type="match status" value="1"/>
</dbReference>
<keyword evidence="1" id="KW-0547">Nucleotide-binding</keyword>
<dbReference type="InterPro" id="IPR009057">
    <property type="entry name" value="Homeodomain-like_sf"/>
</dbReference>
<dbReference type="CDD" id="cd00009">
    <property type="entry name" value="AAA"/>
    <property type="match status" value="1"/>
</dbReference>
<dbReference type="FunFam" id="3.40.50.300:FF:000006">
    <property type="entry name" value="DNA-binding transcriptional regulator NtrC"/>
    <property type="match status" value="1"/>
</dbReference>
<dbReference type="GO" id="GO:0005524">
    <property type="term" value="F:ATP binding"/>
    <property type="evidence" value="ECO:0007669"/>
    <property type="project" value="UniProtKB-KW"/>
</dbReference>
<proteinExistence type="predicted"/>
<dbReference type="AlphaFoldDB" id="A0A212LYP0"/>
<name>A0A212LYP0_9FIRM</name>
<dbReference type="Gene3D" id="3.30.450.20">
    <property type="entry name" value="PAS domain"/>
    <property type="match status" value="1"/>
</dbReference>
<dbReference type="Pfam" id="PF13426">
    <property type="entry name" value="PAS_9"/>
    <property type="match status" value="1"/>
</dbReference>
<sequence length="477" mass="53359">MNYKFLLESILMNMDEGILVVDSEANVTFYNEPATNIAGISPEKAIGKNILEIFSDLTPESSTFYQVLRNKQPIIDYAQTYMNYQGVKVSTLTSTIPLIEQGEVVGALEIYRDLTQVKELSEKVLNLQSELFKKKSNEKSYSGNGVVYTFDDIIGESLAIKKLKEQAKKIADSMSPVLVYGETGTGKEVLVQAIHSASRVRKHKPFIAQNCAALPNTLLDSILFGTTAGSFTGAKDKPGLFELADGGTLFLDEINSMDLELQGKLLRVLQDGIVRRVGGTNTVHVDVRIIASTNEHPAYIVGKNILRKDLYYRLNVVSLTIPPLRERVEDIPLLVKSFIEMYNNTVNKNVDNITPEAVHVLQSYHWPGNIRELKYAIESIMNFVDSHSIDVHDIPSHITDFLATPGVKLEETLENLPVSSLVDNLNKYEKQLIQRAIKQANGNGAKAARILNIPRQTLHNKIKKYNIDWKIILENDV</sequence>
<feature type="domain" description="Sigma-54 factor interaction" evidence="5">
    <location>
        <begin position="153"/>
        <end position="382"/>
    </location>
</feature>
<evidence type="ECO:0000256" key="1">
    <source>
        <dbReference type="ARBA" id="ARBA00022741"/>
    </source>
</evidence>
<reference evidence="7" key="1">
    <citation type="submission" date="2016-08" db="EMBL/GenBank/DDBJ databases">
        <authorList>
            <person name="Seilhamer J.J."/>
        </authorList>
    </citation>
    <scope>NUCLEOTIDE SEQUENCE</scope>
    <source>
        <strain evidence="7">86</strain>
    </source>
</reference>
<dbReference type="PROSITE" id="PS50112">
    <property type="entry name" value="PAS"/>
    <property type="match status" value="1"/>
</dbReference>
<dbReference type="InterPro" id="IPR035965">
    <property type="entry name" value="PAS-like_dom_sf"/>
</dbReference>